<evidence type="ECO:0000259" key="7">
    <source>
        <dbReference type="Pfam" id="PF01488"/>
    </source>
</evidence>
<evidence type="ECO:0000313" key="11">
    <source>
        <dbReference type="Proteomes" id="UP000812672"/>
    </source>
</evidence>
<dbReference type="Proteomes" id="UP000812672">
    <property type="component" value="Unassembled WGS sequence"/>
</dbReference>
<evidence type="ECO:0000256" key="5">
    <source>
        <dbReference type="ARBA" id="ARBA00049442"/>
    </source>
</evidence>
<gene>
    <name evidence="6 10" type="primary">aroE</name>
    <name evidence="10" type="ORF">KQ486_06630</name>
</gene>
<feature type="binding site" evidence="6">
    <location>
        <position position="101"/>
    </location>
    <ligand>
        <name>shikimate</name>
        <dbReference type="ChEBI" id="CHEBI:36208"/>
    </ligand>
</feature>
<organism evidence="10 11">
    <name type="scientific">Allobacillus halotolerans</name>
    <dbReference type="NCBI Taxonomy" id="570278"/>
    <lineage>
        <taxon>Bacteria</taxon>
        <taxon>Bacillati</taxon>
        <taxon>Bacillota</taxon>
        <taxon>Bacilli</taxon>
        <taxon>Bacillales</taxon>
        <taxon>Bacillaceae</taxon>
        <taxon>Allobacillus</taxon>
    </lineage>
</organism>
<keyword evidence="6" id="KW-0028">Amino-acid biosynthesis</keyword>
<dbReference type="NCBIfam" id="TIGR00507">
    <property type="entry name" value="aroE"/>
    <property type="match status" value="1"/>
</dbReference>
<dbReference type="CDD" id="cd01065">
    <property type="entry name" value="NAD_bind_Shikimate_DH"/>
    <property type="match status" value="1"/>
</dbReference>
<evidence type="ECO:0000256" key="3">
    <source>
        <dbReference type="ARBA" id="ARBA00023002"/>
    </source>
</evidence>
<dbReference type="HAMAP" id="MF_00222">
    <property type="entry name" value="Shikimate_DH_AroE"/>
    <property type="match status" value="1"/>
</dbReference>
<feature type="binding site" evidence="6">
    <location>
        <position position="219"/>
    </location>
    <ligand>
        <name>shikimate</name>
        <dbReference type="ChEBI" id="CHEBI:36208"/>
    </ligand>
</feature>
<feature type="binding site" evidence="6">
    <location>
        <begin position="14"/>
        <end position="16"/>
    </location>
    <ligand>
        <name>shikimate</name>
        <dbReference type="ChEBI" id="CHEBI:36208"/>
    </ligand>
</feature>
<dbReference type="Pfam" id="PF01488">
    <property type="entry name" value="Shikimate_DH"/>
    <property type="match status" value="1"/>
</dbReference>
<keyword evidence="6" id="KW-0521">NADP</keyword>
<dbReference type="InterPro" id="IPR006151">
    <property type="entry name" value="Shikm_DH/Glu-tRNA_Rdtase"/>
</dbReference>
<feature type="binding site" evidence="6">
    <location>
        <position position="217"/>
    </location>
    <ligand>
        <name>NADP(+)</name>
        <dbReference type="ChEBI" id="CHEBI:58349"/>
    </ligand>
</feature>
<comment type="caution">
    <text evidence="10">The sequence shown here is derived from an EMBL/GenBank/DDBJ whole genome shotgun (WGS) entry which is preliminary data.</text>
</comment>
<feature type="binding site" evidence="6">
    <location>
        <position position="61"/>
    </location>
    <ligand>
        <name>shikimate</name>
        <dbReference type="ChEBI" id="CHEBI:36208"/>
    </ligand>
</feature>
<protein>
    <recommendedName>
        <fullName evidence="2 6">Shikimate dehydrogenase (NADP(+))</fullName>
        <shortName evidence="6">SDH</shortName>
        <ecNumber evidence="2 6">1.1.1.25</ecNumber>
    </recommendedName>
</protein>
<evidence type="ECO:0000259" key="9">
    <source>
        <dbReference type="Pfam" id="PF18317"/>
    </source>
</evidence>
<comment type="similarity">
    <text evidence="6">Belongs to the shikimate dehydrogenase family.</text>
</comment>
<dbReference type="InterPro" id="IPR013708">
    <property type="entry name" value="Shikimate_DH-bd_N"/>
</dbReference>
<accession>A0ABS6GP37</accession>
<feature type="domain" description="Quinate/shikimate 5-dehydrogenase/glutamyl-tRNA reductase" evidence="7">
    <location>
        <begin position="112"/>
        <end position="191"/>
    </location>
</feature>
<feature type="binding site" evidence="6">
    <location>
        <begin position="152"/>
        <end position="157"/>
    </location>
    <ligand>
        <name>NADP(+)</name>
        <dbReference type="ChEBI" id="CHEBI:58349"/>
    </ligand>
</feature>
<dbReference type="InterPro" id="IPR041121">
    <property type="entry name" value="SDH_C"/>
</dbReference>
<name>A0ABS6GP37_9BACI</name>
<dbReference type="Pfam" id="PF08501">
    <property type="entry name" value="Shikimate_dh_N"/>
    <property type="match status" value="1"/>
</dbReference>
<evidence type="ECO:0000256" key="1">
    <source>
        <dbReference type="ARBA" id="ARBA00004871"/>
    </source>
</evidence>
<sequence>MYHFGLIGNPIKHSKSPELHQHFLKDFGVNGAYELYELTHAELDAFTEQVKQDGLMGFNVTAPYKASIIPYLDRLDFYAQEMNAVNTVKLMDGQLVGYNTDGIGYIEALRQAKSEFFNQTKKKILIIGAGGAAKGIALALNDIENFTIDITNRTEEKAIELTKKLKTSQVYDLTEAEEHLGKYDLIIQTTTVGMQPNIDTQIIRLDRVKPQAIVSDIVYQPKWTKFLEQADELGIEVLFGIDMLIHQAAKSFEIWTGHRPNERLLEWLKE</sequence>
<comment type="subunit">
    <text evidence="6">Homodimer.</text>
</comment>
<dbReference type="GO" id="GO:0004764">
    <property type="term" value="F:shikimate 3-dehydrogenase (NADP+) activity"/>
    <property type="evidence" value="ECO:0007669"/>
    <property type="project" value="UniProtKB-EC"/>
</dbReference>
<evidence type="ECO:0000256" key="2">
    <source>
        <dbReference type="ARBA" id="ARBA00012962"/>
    </source>
</evidence>
<comment type="pathway">
    <text evidence="1 6">Metabolic intermediate biosynthesis; chorismate biosynthesis; chorismate from D-erythrose 4-phosphate and phosphoenolpyruvate: step 4/7.</text>
</comment>
<feature type="binding site" evidence="6">
    <location>
        <position position="247"/>
    </location>
    <ligand>
        <name>shikimate</name>
        <dbReference type="ChEBI" id="CHEBI:36208"/>
    </ligand>
</feature>
<dbReference type="PANTHER" id="PTHR21089:SF1">
    <property type="entry name" value="BIFUNCTIONAL 3-DEHYDROQUINATE DEHYDRATASE_SHIKIMATE DEHYDROGENASE, CHLOROPLASTIC"/>
    <property type="match status" value="1"/>
</dbReference>
<dbReference type="EMBL" id="JAHLZF010000007">
    <property type="protein sequence ID" value="MBU6080688.1"/>
    <property type="molecule type" value="Genomic_DNA"/>
</dbReference>
<evidence type="ECO:0000313" key="10">
    <source>
        <dbReference type="EMBL" id="MBU6080688.1"/>
    </source>
</evidence>
<proteinExistence type="inferred from homology"/>
<feature type="binding site" evidence="6">
    <location>
        <begin position="128"/>
        <end position="132"/>
    </location>
    <ligand>
        <name>NADP(+)</name>
        <dbReference type="ChEBI" id="CHEBI:58349"/>
    </ligand>
</feature>
<reference evidence="10 11" key="1">
    <citation type="journal article" date="2011" name="Int. J. Syst. Evol. Microbiol.">
        <title>Allobacillus halotolerans gen. nov., sp. nov. isolated from shrimp paste.</title>
        <authorList>
            <person name="Sheu S.Y."/>
            <person name="Arun A.B."/>
            <person name="Jiang S.R."/>
            <person name="Young C.C."/>
            <person name="Chen W.M."/>
        </authorList>
    </citation>
    <scope>NUCLEOTIDE SEQUENCE [LARGE SCALE GENOMIC DNA]</scope>
    <source>
        <strain evidence="10 11">LMG 24826</strain>
    </source>
</reference>
<comment type="caution">
    <text evidence="6">Lacks conserved residue(s) required for the propagation of feature annotation.</text>
</comment>
<dbReference type="InterPro" id="IPR022893">
    <property type="entry name" value="Shikimate_DH_fam"/>
</dbReference>
<feature type="binding site" evidence="6">
    <location>
        <position position="86"/>
    </location>
    <ligand>
        <name>shikimate</name>
        <dbReference type="ChEBI" id="CHEBI:36208"/>
    </ligand>
</feature>
<dbReference type="EC" id="1.1.1.25" evidence="2 6"/>
<feature type="domain" description="Shikimate dehydrogenase substrate binding N-terminal" evidence="8">
    <location>
        <begin position="6"/>
        <end position="88"/>
    </location>
</feature>
<comment type="catalytic activity">
    <reaction evidence="5 6">
        <text>shikimate + NADP(+) = 3-dehydroshikimate + NADPH + H(+)</text>
        <dbReference type="Rhea" id="RHEA:17737"/>
        <dbReference type="ChEBI" id="CHEBI:15378"/>
        <dbReference type="ChEBI" id="CHEBI:16630"/>
        <dbReference type="ChEBI" id="CHEBI:36208"/>
        <dbReference type="ChEBI" id="CHEBI:57783"/>
        <dbReference type="ChEBI" id="CHEBI:58349"/>
        <dbReference type="EC" id="1.1.1.25"/>
    </reaction>
</comment>
<dbReference type="InterPro" id="IPR011342">
    <property type="entry name" value="Shikimate_DH"/>
</dbReference>
<evidence type="ECO:0000259" key="8">
    <source>
        <dbReference type="Pfam" id="PF08501"/>
    </source>
</evidence>
<keyword evidence="3 6" id="KW-0560">Oxidoreductase</keyword>
<keyword evidence="4 6" id="KW-0057">Aromatic amino acid biosynthesis</keyword>
<evidence type="ECO:0000256" key="6">
    <source>
        <dbReference type="HAMAP-Rule" id="MF_00222"/>
    </source>
</evidence>
<keyword evidence="11" id="KW-1185">Reference proteome</keyword>
<comment type="function">
    <text evidence="6">Involved in the biosynthesis of the chorismate, which leads to the biosynthesis of aromatic amino acids. Catalyzes the reversible NADPH linked reduction of 3-dehydroshikimate (DHSA) to yield shikimate (SA).</text>
</comment>
<dbReference type="Pfam" id="PF18317">
    <property type="entry name" value="SDH_C"/>
    <property type="match status" value="1"/>
</dbReference>
<dbReference type="NCBIfam" id="NF001319">
    <property type="entry name" value="PRK00258.3-3"/>
    <property type="match status" value="1"/>
</dbReference>
<evidence type="ECO:0000256" key="4">
    <source>
        <dbReference type="ARBA" id="ARBA00023141"/>
    </source>
</evidence>
<feature type="binding site" evidence="6">
    <location>
        <position position="240"/>
    </location>
    <ligand>
        <name>NADP(+)</name>
        <dbReference type="ChEBI" id="CHEBI:58349"/>
    </ligand>
</feature>
<feature type="domain" description="SDH C-terminal" evidence="9">
    <location>
        <begin position="240"/>
        <end position="262"/>
    </location>
</feature>
<dbReference type="RefSeq" id="WP_216687115.1">
    <property type="nucleotide sequence ID" value="NZ_CAUPKR010000001.1"/>
</dbReference>
<feature type="active site" description="Proton acceptor" evidence="6">
    <location>
        <position position="65"/>
    </location>
</feature>
<dbReference type="PANTHER" id="PTHR21089">
    <property type="entry name" value="SHIKIMATE DEHYDROGENASE"/>
    <property type="match status" value="1"/>
</dbReference>